<feature type="compositionally biased region" description="Acidic residues" evidence="5">
    <location>
        <begin position="52"/>
        <end position="64"/>
    </location>
</feature>
<dbReference type="InterPro" id="IPR016181">
    <property type="entry name" value="Acyl_CoA_acyltransferase"/>
</dbReference>
<dbReference type="GO" id="GO:0019290">
    <property type="term" value="P:siderophore biosynthetic process"/>
    <property type="evidence" value="ECO:0007669"/>
    <property type="project" value="InterPro"/>
</dbReference>
<dbReference type="OrthoDB" id="448427at2759"/>
<name>A0A6A5YEW9_9PEZI</name>
<evidence type="ECO:0000256" key="3">
    <source>
        <dbReference type="ARBA" id="ARBA00022490"/>
    </source>
</evidence>
<dbReference type="GO" id="GO:0016410">
    <property type="term" value="F:N-acyltransferase activity"/>
    <property type="evidence" value="ECO:0007669"/>
    <property type="project" value="TreeGrafter"/>
</dbReference>
<comment type="similarity">
    <text evidence="2">Belongs to the lysine N-acyltransferase MbtK family.</text>
</comment>
<accession>A0A6A5YEW9</accession>
<evidence type="ECO:0000313" key="7">
    <source>
        <dbReference type="EMBL" id="KAF2089351.1"/>
    </source>
</evidence>
<keyword evidence="8" id="KW-1185">Reference proteome</keyword>
<dbReference type="SUPFAM" id="SSF55729">
    <property type="entry name" value="Acyl-CoA N-acyltransferases (Nat)"/>
    <property type="match status" value="1"/>
</dbReference>
<evidence type="ECO:0000256" key="2">
    <source>
        <dbReference type="ARBA" id="ARBA00009893"/>
    </source>
</evidence>
<feature type="compositionally biased region" description="Low complexity" evidence="5">
    <location>
        <begin position="222"/>
        <end position="236"/>
    </location>
</feature>
<sequence length="524" mass="59290">MSPSTVHLPNGQNLTVTPVFGGLQFKANDLSSHQHSPLPPGWTVVLNSSSEAPEDEQPATEDEGSPSQKHRVHRYTSPTLHGDHLYISSISNPSSNDFKPAVSPTRQIAMMLWSTLWWYFHQPPPDPRITNKFSKNTAQLGKPKGEWRINITREGIFKSRVILPKLERMGLIASEESSVGAAEQDERTGEGWQNMFVSRRSFWQLDPRLYLFTLSPEKSPYPSDSPNNSRPGSPNNERAQNDLPLGLWSPTAPGPFHSSSHLPTYYPPPPTQYTFTNNIRHPIRPKPPRQGETFYTRYIPSVGQYLSFRAASASEKPTRHTGPISSLTSAAPTNPRDSRRASISDTAIPTVSALNSGSESDIDILHRWMNDPRVSYFWGEAGPKEHQAAFLKNNLASKHSFPVIGCWDGKPFGYFEIYWVKEDGLAKHLGGEARDYDRGIHLLIGEQEFRGAHRVKIWLSALVHFCFLSDLRTETVMLEPRADNEKLLKYLQEVGFYKEREISFPHKQSNLVKIRRDAWEAPFL</sequence>
<dbReference type="SMART" id="SM01006">
    <property type="entry name" value="AlcB"/>
    <property type="match status" value="1"/>
</dbReference>
<dbReference type="PANTHER" id="PTHR31438">
    <property type="entry name" value="LYSINE N-ACYLTRANSFERASE C17G9.06C-RELATED"/>
    <property type="match status" value="1"/>
</dbReference>
<dbReference type="AlphaFoldDB" id="A0A6A5YEW9"/>
<evidence type="ECO:0000313" key="8">
    <source>
        <dbReference type="Proteomes" id="UP000799776"/>
    </source>
</evidence>
<organism evidence="7 8">
    <name type="scientific">Saccharata proteae CBS 121410</name>
    <dbReference type="NCBI Taxonomy" id="1314787"/>
    <lineage>
        <taxon>Eukaryota</taxon>
        <taxon>Fungi</taxon>
        <taxon>Dikarya</taxon>
        <taxon>Ascomycota</taxon>
        <taxon>Pezizomycotina</taxon>
        <taxon>Dothideomycetes</taxon>
        <taxon>Dothideomycetes incertae sedis</taxon>
        <taxon>Botryosphaeriales</taxon>
        <taxon>Saccharataceae</taxon>
        <taxon>Saccharata</taxon>
    </lineage>
</organism>
<keyword evidence="4" id="KW-0808">Transferase</keyword>
<dbReference type="FunFam" id="3.40.630.30:FF:000256">
    <property type="entry name" value="Putative lysine N-acyltransferase C17G9.06c"/>
    <property type="match status" value="1"/>
</dbReference>
<comment type="subcellular location">
    <subcellularLocation>
        <location evidence="1">Cytoplasm</location>
    </subcellularLocation>
</comment>
<evidence type="ECO:0000256" key="1">
    <source>
        <dbReference type="ARBA" id="ARBA00004496"/>
    </source>
</evidence>
<dbReference type="Pfam" id="PF13523">
    <property type="entry name" value="Acetyltransf_8"/>
    <property type="match status" value="1"/>
</dbReference>
<gene>
    <name evidence="7" type="ORF">K490DRAFT_37348</name>
</gene>
<dbReference type="PANTHER" id="PTHR31438:SF1">
    <property type="entry name" value="LYSINE N-ACYLTRANSFERASE C17G9.06C-RELATED"/>
    <property type="match status" value="1"/>
</dbReference>
<dbReference type="GO" id="GO:0005737">
    <property type="term" value="C:cytoplasm"/>
    <property type="evidence" value="ECO:0007669"/>
    <property type="project" value="UniProtKB-SubCell"/>
</dbReference>
<feature type="domain" description="Acyltransferase MbtK/IucB-like conserved" evidence="6">
    <location>
        <begin position="352"/>
        <end position="401"/>
    </location>
</feature>
<feature type="region of interest" description="Disordered" evidence="5">
    <location>
        <begin position="216"/>
        <end position="252"/>
    </location>
</feature>
<evidence type="ECO:0000256" key="4">
    <source>
        <dbReference type="ARBA" id="ARBA00022679"/>
    </source>
</evidence>
<evidence type="ECO:0000259" key="6">
    <source>
        <dbReference type="SMART" id="SM01006"/>
    </source>
</evidence>
<dbReference type="Gene3D" id="3.40.630.30">
    <property type="match status" value="1"/>
</dbReference>
<feature type="region of interest" description="Disordered" evidence="5">
    <location>
        <begin position="311"/>
        <end position="345"/>
    </location>
</feature>
<dbReference type="EMBL" id="ML978714">
    <property type="protein sequence ID" value="KAF2089351.1"/>
    <property type="molecule type" value="Genomic_DNA"/>
</dbReference>
<reference evidence="7" key="1">
    <citation type="journal article" date="2020" name="Stud. Mycol.">
        <title>101 Dothideomycetes genomes: a test case for predicting lifestyles and emergence of pathogens.</title>
        <authorList>
            <person name="Haridas S."/>
            <person name="Albert R."/>
            <person name="Binder M."/>
            <person name="Bloem J."/>
            <person name="Labutti K."/>
            <person name="Salamov A."/>
            <person name="Andreopoulos B."/>
            <person name="Baker S."/>
            <person name="Barry K."/>
            <person name="Bills G."/>
            <person name="Bluhm B."/>
            <person name="Cannon C."/>
            <person name="Castanera R."/>
            <person name="Culley D."/>
            <person name="Daum C."/>
            <person name="Ezra D."/>
            <person name="Gonzalez J."/>
            <person name="Henrissat B."/>
            <person name="Kuo A."/>
            <person name="Liang C."/>
            <person name="Lipzen A."/>
            <person name="Lutzoni F."/>
            <person name="Magnuson J."/>
            <person name="Mondo S."/>
            <person name="Nolan M."/>
            <person name="Ohm R."/>
            <person name="Pangilinan J."/>
            <person name="Park H.-J."/>
            <person name="Ramirez L."/>
            <person name="Alfaro M."/>
            <person name="Sun H."/>
            <person name="Tritt A."/>
            <person name="Yoshinaga Y."/>
            <person name="Zwiers L.-H."/>
            <person name="Turgeon B."/>
            <person name="Goodwin S."/>
            <person name="Spatafora J."/>
            <person name="Crous P."/>
            <person name="Grigoriev I."/>
        </authorList>
    </citation>
    <scope>NUCLEOTIDE SEQUENCE</scope>
    <source>
        <strain evidence="7">CBS 121410</strain>
    </source>
</reference>
<feature type="compositionally biased region" description="Polar residues" evidence="5">
    <location>
        <begin position="323"/>
        <end position="332"/>
    </location>
</feature>
<dbReference type="Proteomes" id="UP000799776">
    <property type="component" value="Unassembled WGS sequence"/>
</dbReference>
<feature type="region of interest" description="Disordered" evidence="5">
    <location>
        <begin position="31"/>
        <end position="73"/>
    </location>
</feature>
<proteinExistence type="inferred from homology"/>
<evidence type="ECO:0000256" key="5">
    <source>
        <dbReference type="SAM" id="MobiDB-lite"/>
    </source>
</evidence>
<dbReference type="InterPro" id="IPR019432">
    <property type="entry name" value="Acyltransferase_MbtK/IucB-like"/>
</dbReference>
<protein>
    <submittedName>
        <fullName evidence="7">Putative siderophore biosynthesis protein</fullName>
    </submittedName>
</protein>
<keyword evidence="3" id="KW-0963">Cytoplasm</keyword>